<accession>A0AAW1M1F6</accession>
<dbReference type="EMBL" id="JASPKY010000073">
    <property type="protein sequence ID" value="KAK9739591.1"/>
    <property type="molecule type" value="Genomic_DNA"/>
</dbReference>
<dbReference type="Proteomes" id="UP001458880">
    <property type="component" value="Unassembled WGS sequence"/>
</dbReference>
<evidence type="ECO:0000313" key="1">
    <source>
        <dbReference type="EMBL" id="KAK9739591.1"/>
    </source>
</evidence>
<evidence type="ECO:0000313" key="2">
    <source>
        <dbReference type="Proteomes" id="UP001458880"/>
    </source>
</evidence>
<comment type="caution">
    <text evidence="1">The sequence shown here is derived from an EMBL/GenBank/DDBJ whole genome shotgun (WGS) entry which is preliminary data.</text>
</comment>
<gene>
    <name evidence="1" type="ORF">QE152_g8849</name>
</gene>
<reference evidence="1 2" key="1">
    <citation type="journal article" date="2024" name="BMC Genomics">
        <title>De novo assembly and annotation of Popillia japonica's genome with initial clues to its potential as an invasive pest.</title>
        <authorList>
            <person name="Cucini C."/>
            <person name="Boschi S."/>
            <person name="Funari R."/>
            <person name="Cardaioli E."/>
            <person name="Iannotti N."/>
            <person name="Marturano G."/>
            <person name="Paoli F."/>
            <person name="Bruttini M."/>
            <person name="Carapelli A."/>
            <person name="Frati F."/>
            <person name="Nardi F."/>
        </authorList>
    </citation>
    <scope>NUCLEOTIDE SEQUENCE [LARGE SCALE GENOMIC DNA]</scope>
    <source>
        <strain evidence="1">DMR45628</strain>
    </source>
</reference>
<organism evidence="1 2">
    <name type="scientific">Popillia japonica</name>
    <name type="common">Japanese beetle</name>
    <dbReference type="NCBI Taxonomy" id="7064"/>
    <lineage>
        <taxon>Eukaryota</taxon>
        <taxon>Metazoa</taxon>
        <taxon>Ecdysozoa</taxon>
        <taxon>Arthropoda</taxon>
        <taxon>Hexapoda</taxon>
        <taxon>Insecta</taxon>
        <taxon>Pterygota</taxon>
        <taxon>Neoptera</taxon>
        <taxon>Endopterygota</taxon>
        <taxon>Coleoptera</taxon>
        <taxon>Polyphaga</taxon>
        <taxon>Scarabaeiformia</taxon>
        <taxon>Scarabaeidae</taxon>
        <taxon>Rutelinae</taxon>
        <taxon>Popillia</taxon>
    </lineage>
</organism>
<proteinExistence type="predicted"/>
<keyword evidence="2" id="KW-1185">Reference proteome</keyword>
<name>A0AAW1M1F6_POPJA</name>
<dbReference type="AlphaFoldDB" id="A0AAW1M1F6"/>
<protein>
    <submittedName>
        <fullName evidence="1">Uncharacterized protein</fullName>
    </submittedName>
</protein>
<sequence>MTVPIRKMCFNDCIRWDGCQRGKLDCDGDEFDDVSRSDFSNDSDVSESDNEGIILSHHEVTPVKRYVLEATIVSLIIFEKTK</sequence>